<dbReference type="Pfam" id="PF20143">
    <property type="entry name" value="NAD_kinase_C"/>
    <property type="match status" value="1"/>
</dbReference>
<dbReference type="GO" id="GO:0051287">
    <property type="term" value="F:NAD binding"/>
    <property type="evidence" value="ECO:0007669"/>
    <property type="project" value="UniProtKB-ARBA"/>
</dbReference>
<evidence type="ECO:0000256" key="1">
    <source>
        <dbReference type="ARBA" id="ARBA00022679"/>
    </source>
</evidence>
<organism evidence="7 8">
    <name type="scientific">Riesia pediculicola (strain USDA)</name>
    <dbReference type="NCBI Taxonomy" id="515618"/>
    <lineage>
        <taxon>Bacteria</taxon>
        <taxon>Pseudomonadati</taxon>
        <taxon>Pseudomonadota</taxon>
        <taxon>Gammaproteobacteria</taxon>
        <taxon>Enterobacterales</taxon>
        <taxon>Enterobacteriaceae</taxon>
        <taxon>Candidatus Riesia</taxon>
    </lineage>
</organism>
<comment type="caution">
    <text evidence="6">Lacks conserved residue(s) required for the propagation of feature annotation.</text>
</comment>
<evidence type="ECO:0000256" key="2">
    <source>
        <dbReference type="ARBA" id="ARBA00022777"/>
    </source>
</evidence>
<feature type="binding site" evidence="6">
    <location>
        <position position="192"/>
    </location>
    <ligand>
        <name>NAD(+)</name>
        <dbReference type="ChEBI" id="CHEBI:57540"/>
    </ligand>
</feature>
<feature type="binding site" evidence="6">
    <location>
        <position position="264"/>
    </location>
    <ligand>
        <name>NAD(+)</name>
        <dbReference type="ChEBI" id="CHEBI:57540"/>
    </ligand>
</feature>
<accession>D4G8B2</accession>
<dbReference type="SUPFAM" id="SSF111331">
    <property type="entry name" value="NAD kinase/diacylglycerol kinase-like"/>
    <property type="match status" value="1"/>
</dbReference>
<gene>
    <name evidence="6" type="primary">nadK</name>
    <name evidence="7" type="ordered locus">RIEPE_0319</name>
</gene>
<dbReference type="InterPro" id="IPR017438">
    <property type="entry name" value="ATP-NAD_kinase_N"/>
</dbReference>
<comment type="catalytic activity">
    <reaction evidence="5 6">
        <text>NAD(+) + ATP = ADP + NADP(+) + H(+)</text>
        <dbReference type="Rhea" id="RHEA:18629"/>
        <dbReference type="ChEBI" id="CHEBI:15378"/>
        <dbReference type="ChEBI" id="CHEBI:30616"/>
        <dbReference type="ChEBI" id="CHEBI:57540"/>
        <dbReference type="ChEBI" id="CHEBI:58349"/>
        <dbReference type="ChEBI" id="CHEBI:456216"/>
        <dbReference type="EC" id="2.7.1.23"/>
    </reaction>
</comment>
<evidence type="ECO:0000256" key="3">
    <source>
        <dbReference type="ARBA" id="ARBA00022857"/>
    </source>
</evidence>
<evidence type="ECO:0000256" key="4">
    <source>
        <dbReference type="ARBA" id="ARBA00023027"/>
    </source>
</evidence>
<evidence type="ECO:0000313" key="7">
    <source>
        <dbReference type="EMBL" id="ADD79460.1"/>
    </source>
</evidence>
<dbReference type="PANTHER" id="PTHR20275:SF0">
    <property type="entry name" value="NAD KINASE"/>
    <property type="match status" value="1"/>
</dbReference>
<comment type="similarity">
    <text evidence="6">Belongs to the NAD kinase family.</text>
</comment>
<dbReference type="Proteomes" id="UP000001700">
    <property type="component" value="Chromosome"/>
</dbReference>
<feature type="active site" description="Proton acceptor" evidence="6">
    <location>
        <position position="90"/>
    </location>
</feature>
<dbReference type="KEGG" id="rip:RIEPE_0319"/>
<dbReference type="Gene3D" id="3.40.50.10330">
    <property type="entry name" value="Probable inorganic polyphosphate/atp-NAD kinase, domain 1"/>
    <property type="match status" value="1"/>
</dbReference>
<dbReference type="GO" id="GO:0005524">
    <property type="term" value="F:ATP binding"/>
    <property type="evidence" value="ECO:0007669"/>
    <property type="project" value="UniProtKB-KW"/>
</dbReference>
<dbReference type="eggNOG" id="COG0061">
    <property type="taxonomic scope" value="Bacteria"/>
</dbReference>
<dbReference type="HOGENOM" id="CLU_008831_0_1_6"/>
<dbReference type="GO" id="GO:0019674">
    <property type="term" value="P:NAD+ metabolic process"/>
    <property type="evidence" value="ECO:0007669"/>
    <property type="project" value="InterPro"/>
</dbReference>
<dbReference type="GO" id="GO:0003951">
    <property type="term" value="F:NAD+ kinase activity"/>
    <property type="evidence" value="ECO:0007669"/>
    <property type="project" value="UniProtKB-UniRule"/>
</dbReference>
<feature type="binding site" evidence="6">
    <location>
        <begin position="90"/>
        <end position="91"/>
    </location>
    <ligand>
        <name>NAD(+)</name>
        <dbReference type="ChEBI" id="CHEBI:57540"/>
    </ligand>
</feature>
<keyword evidence="8" id="KW-1185">Reference proteome</keyword>
<dbReference type="NCBIfam" id="NF002306">
    <property type="entry name" value="PRK01231.1"/>
    <property type="match status" value="1"/>
</dbReference>
<evidence type="ECO:0000313" key="8">
    <source>
        <dbReference type="Proteomes" id="UP000001700"/>
    </source>
</evidence>
<feature type="binding site" evidence="6">
    <location>
        <begin position="164"/>
        <end position="165"/>
    </location>
    <ligand>
        <name>NAD(+)</name>
        <dbReference type="ChEBI" id="CHEBI:57540"/>
    </ligand>
</feature>
<comment type="function">
    <text evidence="6">Involved in the regulation of the intracellular balance of NAD and NADP, and is a key enzyme in the biosynthesis of NADP. Catalyzes specifically the phosphorylation on 2'-hydroxyl of the adenosine moiety of NAD to yield NADP.</text>
</comment>
<evidence type="ECO:0000256" key="5">
    <source>
        <dbReference type="ARBA" id="ARBA00047925"/>
    </source>
</evidence>
<keyword evidence="6" id="KW-0067">ATP-binding</keyword>
<keyword evidence="6" id="KW-0963">Cytoplasm</keyword>
<keyword evidence="6" id="KW-0547">Nucleotide-binding</keyword>
<keyword evidence="2 6" id="KW-0418">Kinase</keyword>
<evidence type="ECO:0000256" key="6">
    <source>
        <dbReference type="HAMAP-Rule" id="MF_00361"/>
    </source>
</evidence>
<dbReference type="Gene3D" id="2.60.200.30">
    <property type="entry name" value="Probable inorganic polyphosphate/atp-NAD kinase, domain 2"/>
    <property type="match status" value="1"/>
</dbReference>
<feature type="binding site" evidence="6">
    <location>
        <begin position="205"/>
        <end position="210"/>
    </location>
    <ligand>
        <name>NAD(+)</name>
        <dbReference type="ChEBI" id="CHEBI:57540"/>
    </ligand>
</feature>
<comment type="subcellular location">
    <subcellularLocation>
        <location evidence="6">Cytoplasm</location>
    </subcellularLocation>
</comment>
<dbReference type="GO" id="GO:0006741">
    <property type="term" value="P:NADP+ biosynthetic process"/>
    <property type="evidence" value="ECO:0007669"/>
    <property type="project" value="UniProtKB-UniRule"/>
</dbReference>
<keyword evidence="1 6" id="KW-0808">Transferase</keyword>
<name>D4G8B2_RIEPU</name>
<dbReference type="EMBL" id="CP001085">
    <property type="protein sequence ID" value="ADD79460.1"/>
    <property type="molecule type" value="Genomic_DNA"/>
</dbReference>
<dbReference type="OrthoDB" id="9774737at2"/>
<reference evidence="7" key="1">
    <citation type="submission" date="2008-05" db="EMBL/GenBank/DDBJ databases">
        <title>Genome sequence of Riesia pediculicola USDA.</title>
        <authorList>
            <person name="Kirkness E.F."/>
        </authorList>
    </citation>
    <scope>NUCLEOTIDE SEQUENCE [LARGE SCALE GENOMIC DNA]</scope>
    <source>
        <strain evidence="7">USDA</strain>
    </source>
</reference>
<dbReference type="STRING" id="515618.RIEPE_0319"/>
<dbReference type="EC" id="2.7.1.23" evidence="6"/>
<feature type="binding site" evidence="6">
    <location>
        <position position="194"/>
    </location>
    <ligand>
        <name>NAD(+)</name>
        <dbReference type="ChEBI" id="CHEBI:57540"/>
    </ligand>
</feature>
<protein>
    <recommendedName>
        <fullName evidence="6">NAD kinase</fullName>
        <ecNumber evidence="6">2.7.1.23</ecNumber>
    </recommendedName>
    <alternativeName>
        <fullName evidence="6">ATP-dependent NAD kinase</fullName>
    </alternativeName>
</protein>
<dbReference type="InterPro" id="IPR016064">
    <property type="entry name" value="NAD/diacylglycerol_kinase_sf"/>
</dbReference>
<keyword evidence="4 6" id="KW-0520">NAD</keyword>
<proteinExistence type="inferred from homology"/>
<dbReference type="GO" id="GO:0046872">
    <property type="term" value="F:metal ion binding"/>
    <property type="evidence" value="ECO:0007669"/>
    <property type="project" value="UniProtKB-UniRule"/>
</dbReference>
<dbReference type="Pfam" id="PF01513">
    <property type="entry name" value="NAD_kinase"/>
    <property type="match status" value="1"/>
</dbReference>
<dbReference type="InterPro" id="IPR002504">
    <property type="entry name" value="NADK"/>
</dbReference>
<sequence>MSFQKGKIMLNKKIKKASFFKNIGIVGYFKQPSVLKTFKNLCTWLKNRNYRIMIEDDDSINTIKRNKNIILSNIQEMGEKSDLIIVIGGDGSMLNAIRNFSKYEQKIIGINHGNLGFLNDLHPKDALNQLSKILNGSFHQEKRFLLEIQINKKKKEMILDRAINEISFNSRKIKNMIDFEVFINKNLAFFQRSNGLIISTPTGSTAYSLSVGGPILSPNLNAILLVSIFPHSISSRPLLVHGNSCIQLKIKSRKGYQEINCDGQIVYSVSYGDKVLIKKSNYKVNLLHPKRFNYFKILKSKLGWGKL</sequence>
<comment type="cofactor">
    <cofactor evidence="6">
        <name>a divalent metal cation</name>
        <dbReference type="ChEBI" id="CHEBI:60240"/>
    </cofactor>
</comment>
<dbReference type="InterPro" id="IPR017437">
    <property type="entry name" value="ATP-NAD_kinase_PpnK-typ_C"/>
</dbReference>
<dbReference type="AlphaFoldDB" id="D4G8B2"/>
<dbReference type="HAMAP" id="MF_00361">
    <property type="entry name" value="NAD_kinase"/>
    <property type="match status" value="1"/>
</dbReference>
<dbReference type="GO" id="GO:0005737">
    <property type="term" value="C:cytoplasm"/>
    <property type="evidence" value="ECO:0007669"/>
    <property type="project" value="UniProtKB-SubCell"/>
</dbReference>
<keyword evidence="3 6" id="KW-0521">NADP</keyword>
<dbReference type="PANTHER" id="PTHR20275">
    <property type="entry name" value="NAD KINASE"/>
    <property type="match status" value="1"/>
</dbReference>